<evidence type="ECO:0000313" key="3">
    <source>
        <dbReference type="Proteomes" id="UP000604825"/>
    </source>
</evidence>
<comment type="caution">
    <text evidence="2">The sequence shown here is derived from an EMBL/GenBank/DDBJ whole genome shotgun (WGS) entry which is preliminary data.</text>
</comment>
<sequence>MGHAEVRRQQRWVQRRQGHGARSEASPFSSSSSGYPVSSRRQQQLAPYKLKCDKEPLNNKLGPPDFYPQTPNCPEETLTKEYAQAGYKETVEGIEVCDGEGHELVLELGLRTAKGDELNNLLKTSMQPEDMQEEDLYKGCPLPTASAETGSVNSYLLVEVPVRQAAKDNGGFGGRTKKKLRLSKEQYGFLEDSFKEHSTLTPVGVLITIWPPYMSVKKEITCRVVFLEKSPDVLRLKWKTTQLPKEILSIYSFISESHCRM</sequence>
<evidence type="ECO:0000256" key="1">
    <source>
        <dbReference type="SAM" id="MobiDB-lite"/>
    </source>
</evidence>
<dbReference type="PANTHER" id="PTHR46567:SF1">
    <property type="entry name" value="MEDIATOR OF RNA POLYMERASE II TRANSCRIPTION SUBUNIT 12"/>
    <property type="match status" value="1"/>
</dbReference>
<keyword evidence="3" id="KW-1185">Reference proteome</keyword>
<dbReference type="EMBL" id="CAJGYO010000014">
    <property type="protein sequence ID" value="CAD6266919.1"/>
    <property type="molecule type" value="Genomic_DNA"/>
</dbReference>
<dbReference type="Proteomes" id="UP000604825">
    <property type="component" value="Unassembled WGS sequence"/>
</dbReference>
<protein>
    <submittedName>
        <fullName evidence="2">Uncharacterized protein</fullName>
    </submittedName>
</protein>
<proteinExistence type="predicted"/>
<gene>
    <name evidence="2" type="ORF">NCGR_LOCUS50224</name>
</gene>
<name>A0A811RA92_9POAL</name>
<feature type="compositionally biased region" description="Basic residues" evidence="1">
    <location>
        <begin position="9"/>
        <end position="19"/>
    </location>
</feature>
<organism evidence="2 3">
    <name type="scientific">Miscanthus lutarioriparius</name>
    <dbReference type="NCBI Taxonomy" id="422564"/>
    <lineage>
        <taxon>Eukaryota</taxon>
        <taxon>Viridiplantae</taxon>
        <taxon>Streptophyta</taxon>
        <taxon>Embryophyta</taxon>
        <taxon>Tracheophyta</taxon>
        <taxon>Spermatophyta</taxon>
        <taxon>Magnoliopsida</taxon>
        <taxon>Liliopsida</taxon>
        <taxon>Poales</taxon>
        <taxon>Poaceae</taxon>
        <taxon>PACMAD clade</taxon>
        <taxon>Panicoideae</taxon>
        <taxon>Andropogonodae</taxon>
        <taxon>Andropogoneae</taxon>
        <taxon>Saccharinae</taxon>
        <taxon>Miscanthus</taxon>
    </lineage>
</organism>
<dbReference type="OrthoDB" id="20828at2759"/>
<feature type="region of interest" description="Disordered" evidence="1">
    <location>
        <begin position="1"/>
        <end position="48"/>
    </location>
</feature>
<reference evidence="2" key="1">
    <citation type="submission" date="2020-10" db="EMBL/GenBank/DDBJ databases">
        <authorList>
            <person name="Han B."/>
            <person name="Lu T."/>
            <person name="Zhao Q."/>
            <person name="Huang X."/>
            <person name="Zhao Y."/>
        </authorList>
    </citation>
    <scope>NUCLEOTIDE SEQUENCE</scope>
</reference>
<accession>A0A811RA92</accession>
<dbReference type="PANTHER" id="PTHR46567">
    <property type="entry name" value="MEDIATOR OF RNA POLYMERASE II TRANSCRIPTION SUBUNIT 12"/>
    <property type="match status" value="1"/>
</dbReference>
<dbReference type="AlphaFoldDB" id="A0A811RA92"/>
<evidence type="ECO:0000313" key="2">
    <source>
        <dbReference type="EMBL" id="CAD6266919.1"/>
    </source>
</evidence>
<feature type="compositionally biased region" description="Low complexity" evidence="1">
    <location>
        <begin position="23"/>
        <end position="39"/>
    </location>
</feature>